<evidence type="ECO:0000313" key="4">
    <source>
        <dbReference type="Proteomes" id="UP001168902"/>
    </source>
</evidence>
<dbReference type="InterPro" id="IPR007409">
    <property type="entry name" value="Restrct_endonuc_type1_HsdR_N"/>
</dbReference>
<dbReference type="InterPro" id="IPR027417">
    <property type="entry name" value="P-loop_NTPase"/>
</dbReference>
<feature type="region of interest" description="Disordered" evidence="1">
    <location>
        <begin position="884"/>
        <end position="905"/>
    </location>
</feature>
<dbReference type="Pfam" id="PF22679">
    <property type="entry name" value="T1R_D3-like"/>
    <property type="match status" value="1"/>
</dbReference>
<keyword evidence="4" id="KW-1185">Reference proteome</keyword>
<keyword evidence="3" id="KW-0255">Endonuclease</keyword>
<feature type="domain" description="Helicase ATP-binding" evidence="2">
    <location>
        <begin position="303"/>
        <end position="504"/>
    </location>
</feature>
<dbReference type="InterPro" id="IPR055180">
    <property type="entry name" value="HsdR_RecA-like_helicase_dom_2"/>
</dbReference>
<dbReference type="Gene3D" id="3.40.50.300">
    <property type="entry name" value="P-loop containing nucleotide triphosphate hydrolases"/>
    <property type="match status" value="2"/>
</dbReference>
<dbReference type="GO" id="GO:0004519">
    <property type="term" value="F:endonuclease activity"/>
    <property type="evidence" value="ECO:0007669"/>
    <property type="project" value="UniProtKB-KW"/>
</dbReference>
<sequence length="1004" mass="115179">MISKVNELELEKSIERVLVGICKEDALAGEVKEHNGLGYVMGQPNDFNKQYAVDEKFLFQFLELTQKDSLDAFRQYNPNDWKIKLLDRFDKLIKRHGIAYMLKKGMKMDDLHFHFMYPCPLASSSLSVHQNFNANIFSVTRQLRYSVKNAGEEIDVVLFLNGLPLVTMELKNAWTGQNARYHAQKQYREDRDPNQPLLSFARCLVHFAVDTDEVYMTTKLDGKKTLFLSFNKGNKEGQGNPVNPYGYKTAYLWEEIFVKESLVNIVQHFVRLDKSDDAKLNTRTLFFPRYHQLDVVRKLVSDVSAKGVGQTYLIQHSAGSGKSNSITWAAFQLIESYPDNALVAGKRALDKPIFDTVIVVTDRKILDKQIRDNIKDFSEVKNIVAHANKSADLRLALETGKKIIITTIQKFKFILDGISDLSERNFAIIIDEAHSSQSGDAHNNMNQAMGKQVDGEDEDVQDLMIRLMDARKQRNNVSYFAFTATPKNSTLEKFGIKDNETGKFKPFHLYAMKQAIEEGFILDVLANYTTFKSFYEIRKSIEDNPKFESKKAQKALKAYVEAQQQTIYAKADIMLEHFIDNVVNKKKLQGVAKAMVVTQSIEAAIRYYLSLKKLLALKGNPFKVLIAFSGEKEVDGVSYTEDGLNGFAENKTKEQFDLNENRILVVANKYLTGFDQPKLTTMYVDKKLSGVLCVQALSRLNRAAPKYNKRTEDLFILDFFNDIKDIKTAFDDFYTSTTLSKATDVNVLHDIKTALDDTGVYERHEVIQLNDLFFKDATAEKISPVIDTVAERFNTTLELAHEQKVDFKVKAKQFVKIYAQMSSILSINQIEWEQLYWFLKFLIPKLDVQDQQTTGIDELLEQVDLTTYALKREHLNTSIVLDAGETMVDPQNPNPRSPSSGSEEDTLDQILSKFNEKWFQGWSATPEDQKVMVIYLVKSIQSHPHFENKYKNNPDPYTRSLAFEKILNEIMVTQRRNIMELYKLYQKDDAFKGTFSQTLENLVQ</sequence>
<dbReference type="InterPro" id="IPR014001">
    <property type="entry name" value="Helicase_ATP-bd"/>
</dbReference>
<dbReference type="PROSITE" id="PS51192">
    <property type="entry name" value="HELICASE_ATP_BIND_1"/>
    <property type="match status" value="1"/>
</dbReference>
<dbReference type="Pfam" id="PF04313">
    <property type="entry name" value="HSDR_N"/>
    <property type="match status" value="1"/>
</dbReference>
<evidence type="ECO:0000259" key="2">
    <source>
        <dbReference type="PROSITE" id="PS51192"/>
    </source>
</evidence>
<dbReference type="SMART" id="SM00487">
    <property type="entry name" value="DEXDc"/>
    <property type="match status" value="1"/>
</dbReference>
<dbReference type="PANTHER" id="PTHR42927">
    <property type="entry name" value="HELICASE SUPERFAMILY 1 AND 2 DOMAIN-CONTAINING PROTEIN"/>
    <property type="match status" value="1"/>
</dbReference>
<reference evidence="3 4" key="1">
    <citation type="submission" date="2023-07" db="EMBL/GenBank/DDBJ databases">
        <title>A novel proteolytic Acinetobacter species.</title>
        <authorList>
            <person name="Nemec A."/>
            <person name="Radolfova-Krizova L."/>
        </authorList>
    </citation>
    <scope>NUCLEOTIDE SEQUENCE [LARGE SCALE GENOMIC DNA]</scope>
    <source>
        <strain evidence="3 4">NIPH 1865</strain>
    </source>
</reference>
<dbReference type="Pfam" id="PF18766">
    <property type="entry name" value="SWI2_SNF2"/>
    <property type="match status" value="1"/>
</dbReference>
<keyword evidence="3" id="KW-0540">Nuclease</keyword>
<dbReference type="Proteomes" id="UP001168902">
    <property type="component" value="Unassembled WGS sequence"/>
</dbReference>
<gene>
    <name evidence="3" type="ORF">Q3V53_07575</name>
</gene>
<dbReference type="RefSeq" id="WP_302897491.1">
    <property type="nucleotide sequence ID" value="NZ_JAUMJH010000015.1"/>
</dbReference>
<dbReference type="EMBL" id="JAUMJH010000015">
    <property type="protein sequence ID" value="MDO3657062.1"/>
    <property type="molecule type" value="Genomic_DNA"/>
</dbReference>
<dbReference type="Gene3D" id="3.90.1570.50">
    <property type="match status" value="1"/>
</dbReference>
<keyword evidence="3" id="KW-0378">Hydrolase</keyword>
<evidence type="ECO:0000313" key="3">
    <source>
        <dbReference type="EMBL" id="MDO3657062.1"/>
    </source>
</evidence>
<evidence type="ECO:0000256" key="1">
    <source>
        <dbReference type="SAM" id="MobiDB-lite"/>
    </source>
</evidence>
<protein>
    <submittedName>
        <fullName evidence="3">Type I restriction endonuclease</fullName>
    </submittedName>
</protein>
<name>A0ABT8UXA2_9GAMM</name>
<accession>A0ABT8UXA2</accession>
<organism evidence="3 4">
    <name type="scientific">Acinetobacter genomosp. 15BJ</name>
    <dbReference type="NCBI Taxonomy" id="106651"/>
    <lineage>
        <taxon>Bacteria</taxon>
        <taxon>Pseudomonadati</taxon>
        <taxon>Pseudomonadota</taxon>
        <taxon>Gammaproteobacteria</taxon>
        <taxon>Moraxellales</taxon>
        <taxon>Moraxellaceae</taxon>
        <taxon>Acinetobacter</taxon>
    </lineage>
</organism>
<proteinExistence type="predicted"/>
<dbReference type="InterPro" id="IPR040980">
    <property type="entry name" value="SWI2_SNF2"/>
</dbReference>
<dbReference type="PANTHER" id="PTHR42927:SF1">
    <property type="entry name" value="HELICASE SUPERFAMILY 1 AND 2 DOMAIN-CONTAINING PROTEIN"/>
    <property type="match status" value="1"/>
</dbReference>
<comment type="caution">
    <text evidence="3">The sequence shown here is derived from an EMBL/GenBank/DDBJ whole genome shotgun (WGS) entry which is preliminary data.</text>
</comment>
<dbReference type="SUPFAM" id="SSF52540">
    <property type="entry name" value="P-loop containing nucleoside triphosphate hydrolases"/>
    <property type="match status" value="1"/>
</dbReference>